<dbReference type="CDD" id="cd02209">
    <property type="entry name" value="cupin_XRE_C"/>
    <property type="match status" value="1"/>
</dbReference>
<dbReference type="InterPro" id="IPR014710">
    <property type="entry name" value="RmlC-like_jellyroll"/>
</dbReference>
<dbReference type="InterPro" id="IPR050807">
    <property type="entry name" value="TransReg_Diox_bact_type"/>
</dbReference>
<dbReference type="Gene3D" id="1.10.260.40">
    <property type="entry name" value="lambda repressor-like DNA-binding domains"/>
    <property type="match status" value="1"/>
</dbReference>
<dbReference type="RefSeq" id="WP_053196232.1">
    <property type="nucleotide sequence ID" value="NZ_CP011409.1"/>
</dbReference>
<evidence type="ECO:0000256" key="1">
    <source>
        <dbReference type="ARBA" id="ARBA00023125"/>
    </source>
</evidence>
<evidence type="ECO:0000259" key="2">
    <source>
        <dbReference type="PROSITE" id="PS50943"/>
    </source>
</evidence>
<accession>A0ABM5UYY8</accession>
<organism evidence="3 4">
    <name type="scientific">Herbaspirillum hiltneri N3</name>
    <dbReference type="NCBI Taxonomy" id="1262470"/>
    <lineage>
        <taxon>Bacteria</taxon>
        <taxon>Pseudomonadati</taxon>
        <taxon>Pseudomonadota</taxon>
        <taxon>Betaproteobacteria</taxon>
        <taxon>Burkholderiales</taxon>
        <taxon>Oxalobacteraceae</taxon>
        <taxon>Herbaspirillum</taxon>
    </lineage>
</organism>
<dbReference type="SUPFAM" id="SSF51182">
    <property type="entry name" value="RmlC-like cupins"/>
    <property type="match status" value="1"/>
</dbReference>
<dbReference type="InterPro" id="IPR013096">
    <property type="entry name" value="Cupin_2"/>
</dbReference>
<dbReference type="InterPro" id="IPR001387">
    <property type="entry name" value="Cro/C1-type_HTH"/>
</dbReference>
<dbReference type="PANTHER" id="PTHR46797:SF1">
    <property type="entry name" value="METHYLPHOSPHONATE SYNTHASE"/>
    <property type="match status" value="1"/>
</dbReference>
<evidence type="ECO:0000313" key="3">
    <source>
        <dbReference type="EMBL" id="AKZ62533.1"/>
    </source>
</evidence>
<keyword evidence="4" id="KW-1185">Reference proteome</keyword>
<dbReference type="Pfam" id="PF01381">
    <property type="entry name" value="HTH_3"/>
    <property type="match status" value="1"/>
</dbReference>
<dbReference type="PROSITE" id="PS50943">
    <property type="entry name" value="HTH_CROC1"/>
    <property type="match status" value="1"/>
</dbReference>
<keyword evidence="1" id="KW-0238">DNA-binding</keyword>
<dbReference type="Pfam" id="PF07883">
    <property type="entry name" value="Cupin_2"/>
    <property type="match status" value="1"/>
</dbReference>
<dbReference type="InterPro" id="IPR010982">
    <property type="entry name" value="Lambda_DNA-bd_dom_sf"/>
</dbReference>
<sequence>MDNPELVAIQIGSRIRECRRAKNITLQVLSDETALSTGFLSKLERGEASASIANLISISKYLGLSLQDLFQTSAEAAPPPPDYVLSKAKARNDEAPLSAAGYTFHRSCGDLPGQQLAAFELEFPANQEKQPTLVSHEGEEVLYMLDGKLEFHIGDDVLILERGDCLHFNCEKPHMGRNIGAKTARLMMVVSSASPIKRRFGKG</sequence>
<dbReference type="PANTHER" id="PTHR46797">
    <property type="entry name" value="HTH-TYPE TRANSCRIPTIONAL REGULATOR"/>
    <property type="match status" value="1"/>
</dbReference>
<evidence type="ECO:0000313" key="4">
    <source>
        <dbReference type="Proteomes" id="UP000063429"/>
    </source>
</evidence>
<dbReference type="SUPFAM" id="SSF47413">
    <property type="entry name" value="lambda repressor-like DNA-binding domains"/>
    <property type="match status" value="1"/>
</dbReference>
<name>A0ABM5UYY8_9BURK</name>
<gene>
    <name evidence="3" type="ORF">F506_07440</name>
</gene>
<dbReference type="SMART" id="SM00530">
    <property type="entry name" value="HTH_XRE"/>
    <property type="match status" value="1"/>
</dbReference>
<feature type="domain" description="HTH cro/C1-type" evidence="2">
    <location>
        <begin position="15"/>
        <end position="69"/>
    </location>
</feature>
<dbReference type="CDD" id="cd00093">
    <property type="entry name" value="HTH_XRE"/>
    <property type="match status" value="1"/>
</dbReference>
<dbReference type="Gene3D" id="2.60.120.10">
    <property type="entry name" value="Jelly Rolls"/>
    <property type="match status" value="1"/>
</dbReference>
<proteinExistence type="predicted"/>
<reference evidence="4" key="1">
    <citation type="journal article" date="2015" name="Genome Announc.">
        <title>Complete Genome Sequence of Herbaspirillum hiltneri N3 (DSM 17495), Isolated from Surface-Sterilized Wheat Roots.</title>
        <authorList>
            <person name="Guizelini D."/>
            <person name="Saizaki P.M."/>
            <person name="Coimbra N.A."/>
            <person name="Weiss V.A."/>
            <person name="Faoro H."/>
            <person name="Sfeir M.Z."/>
            <person name="Baura V.A."/>
            <person name="Monteiro R.A."/>
            <person name="Chubatsu L.S."/>
            <person name="Souza E.M."/>
            <person name="Cruz L.M."/>
            <person name="Pedrosa F.O."/>
            <person name="Raittz R.T."/>
            <person name="Marchaukoski J.N."/>
            <person name="Steffens M.B."/>
        </authorList>
    </citation>
    <scope>NUCLEOTIDE SEQUENCE [LARGE SCALE GENOMIC DNA]</scope>
    <source>
        <strain evidence="4">N3</strain>
    </source>
</reference>
<dbReference type="InterPro" id="IPR011051">
    <property type="entry name" value="RmlC_Cupin_sf"/>
</dbReference>
<protein>
    <recommendedName>
        <fullName evidence="2">HTH cro/C1-type domain-containing protein</fullName>
    </recommendedName>
</protein>
<dbReference type="Proteomes" id="UP000063429">
    <property type="component" value="Chromosome"/>
</dbReference>
<dbReference type="EMBL" id="CP011409">
    <property type="protein sequence ID" value="AKZ62533.1"/>
    <property type="molecule type" value="Genomic_DNA"/>
</dbReference>